<dbReference type="InterPro" id="IPR003342">
    <property type="entry name" value="ArnT-like_N"/>
</dbReference>
<dbReference type="KEGG" id="asau:88171650"/>
<evidence type="ECO:0000256" key="8">
    <source>
        <dbReference type="ARBA" id="ARBA00022737"/>
    </source>
</evidence>
<dbReference type="Gene3D" id="2.80.10.50">
    <property type="match status" value="1"/>
</dbReference>
<keyword evidence="8" id="KW-0677">Repeat</keyword>
<proteinExistence type="inferred from homology"/>
<feature type="compositionally biased region" description="Polar residues" evidence="15">
    <location>
        <begin position="1"/>
        <end position="16"/>
    </location>
</feature>
<evidence type="ECO:0000256" key="11">
    <source>
        <dbReference type="ARBA" id="ARBA00023136"/>
    </source>
</evidence>
<dbReference type="InterPro" id="IPR032421">
    <property type="entry name" value="PMT_4TMC"/>
</dbReference>
<evidence type="ECO:0000256" key="6">
    <source>
        <dbReference type="ARBA" id="ARBA00022679"/>
    </source>
</evidence>
<evidence type="ECO:0000256" key="9">
    <source>
        <dbReference type="ARBA" id="ARBA00022824"/>
    </source>
</evidence>
<comment type="similarity">
    <text evidence="3 14">Belongs to the glycosyltransferase 39 family.</text>
</comment>
<feature type="transmembrane region" description="Helical" evidence="14">
    <location>
        <begin position="57"/>
        <end position="77"/>
    </location>
</feature>
<accession>A0AAX4H4I5</accession>
<sequence length="779" mass="88465">MSSATGYSNGKSQLRQRTGHEKTKPYLGTEEYVEELIEKTSTLSLKEQTPQLLQLWLWKYFVSPLILTAIAAFVRLYGIGDNQSVIWDEAHFGKFGSYYIQHEFYFDVHPPLGKLLVGLSGWLAGFDGVFKFDSGMSFPKGSHFTYMRVFNSAFGILCTPLAYYSAVELNFSMWSSWTVGLSVALEMLSLILSRFILLDSMLMFFTAATFFCLTKVHTLSFSQQLISFRGALWTALLGLSIGCVCSVKLVGLFVTTLVGLYTVYDLLVKLCQTQITDEKNAKFKISYFKYFSHWVFRVVGLIAIPIAVYVLSFVVHFKVLSKSGTGDGSISTLLQGTLEGNSLKYGPRSVAYGSLVTIRSQGLSPNILHSHGHFYPEGSRQQQLTTYGYKDDNNEFIFEFGLETSKLQNRFATLQYDPESPDTILDYNTIIKDGDTVRIQHKSTGAFIHSHSIAAAVLKSQYEATCYGGLHLEDEKDDWVIEIQTQSQSPSPDFQNEDPEELHPVSTNFRLRHKVLGCYLATTGYSYPAWGFQQGEVVCKHAIFALDKSTWWNIEDHVNDKLAMPNVSYVPPNPNFWKEFILLNYGMMASNNALVPDNDHFDPLASSWWEWPILRTGLRMAAWHAYSVRYFLMGHVFITYLSTICIPIAIIVVFATLLRGQRQSLDLNVMGADWNFHLSAGILPILGWVLHYLPFVIMARVTYLHHYVPAQYFGIFIYGYLLEYFVSRNSPATVKFTVFSIMYICLVGGFWYLHPLAMGMRGPLEDYHYLQLLSTWTLG</sequence>
<dbReference type="Pfam" id="PF02366">
    <property type="entry name" value="PMT"/>
    <property type="match status" value="1"/>
</dbReference>
<feature type="domain" description="MIR" evidence="16">
    <location>
        <begin position="428"/>
        <end position="484"/>
    </location>
</feature>
<dbReference type="PANTHER" id="PTHR10050">
    <property type="entry name" value="DOLICHYL-PHOSPHATE-MANNOSE--PROTEIN MANNOSYLTRANSFERASE"/>
    <property type="match status" value="1"/>
</dbReference>
<dbReference type="PROSITE" id="PS50919">
    <property type="entry name" value="MIR"/>
    <property type="match status" value="2"/>
</dbReference>
<dbReference type="AlphaFoldDB" id="A0AAX4H4I5"/>
<evidence type="ECO:0000256" key="5">
    <source>
        <dbReference type="ARBA" id="ARBA00022676"/>
    </source>
</evidence>
<feature type="transmembrane region" description="Helical" evidence="14">
    <location>
        <begin position="187"/>
        <end position="213"/>
    </location>
</feature>
<dbReference type="EMBL" id="CP138894">
    <property type="protein sequence ID" value="WPK23343.1"/>
    <property type="molecule type" value="Genomic_DNA"/>
</dbReference>
<dbReference type="PANTHER" id="PTHR10050:SF52">
    <property type="entry name" value="DOLICHYL-PHOSPHATE-MANNOSE--PROTEIN MANNOSYLTRANSFERASE 6"/>
    <property type="match status" value="1"/>
</dbReference>
<evidence type="ECO:0000256" key="7">
    <source>
        <dbReference type="ARBA" id="ARBA00022692"/>
    </source>
</evidence>
<keyword evidence="7 14" id="KW-0812">Transmembrane</keyword>
<feature type="domain" description="MIR" evidence="16">
    <location>
        <begin position="499"/>
        <end position="557"/>
    </location>
</feature>
<dbReference type="RefSeq" id="XP_062875730.1">
    <property type="nucleotide sequence ID" value="XM_063019660.1"/>
</dbReference>
<feature type="transmembrane region" description="Helical" evidence="14">
    <location>
        <begin position="732"/>
        <end position="753"/>
    </location>
</feature>
<dbReference type="GO" id="GO:0004169">
    <property type="term" value="F:dolichyl-phosphate-mannose-protein mannosyltransferase activity"/>
    <property type="evidence" value="ECO:0007669"/>
    <property type="project" value="UniProtKB-UniRule"/>
</dbReference>
<dbReference type="GO" id="GO:0005789">
    <property type="term" value="C:endoplasmic reticulum membrane"/>
    <property type="evidence" value="ECO:0007669"/>
    <property type="project" value="UniProtKB-SubCell"/>
</dbReference>
<evidence type="ECO:0000256" key="2">
    <source>
        <dbReference type="ARBA" id="ARBA00004922"/>
    </source>
</evidence>
<gene>
    <name evidence="17" type="ORF">PUMCH_000581</name>
</gene>
<comment type="pathway">
    <text evidence="2 14">Protein modification; protein glycosylation.</text>
</comment>
<dbReference type="SMART" id="SM00472">
    <property type="entry name" value="MIR"/>
    <property type="match status" value="3"/>
</dbReference>
<feature type="transmembrane region" description="Helical" evidence="14">
    <location>
        <begin position="234"/>
        <end position="260"/>
    </location>
</feature>
<evidence type="ECO:0000256" key="10">
    <source>
        <dbReference type="ARBA" id="ARBA00022989"/>
    </source>
</evidence>
<keyword evidence="9 14" id="KW-0256">Endoplasmic reticulum</keyword>
<dbReference type="EC" id="2.4.1.109" evidence="4 14"/>
<name>A0AAX4H4I5_9ASCO</name>
<keyword evidence="18" id="KW-1185">Reference proteome</keyword>
<evidence type="ECO:0000256" key="14">
    <source>
        <dbReference type="RuleBase" id="RU367007"/>
    </source>
</evidence>
<comment type="catalytic activity">
    <reaction evidence="12 14">
        <text>a di-trans,poly-cis-dolichyl beta-D-mannosyl phosphate + L-threonyl-[protein] = 3-O-(alpha-D-mannosyl)-L-threonyl-[protein] + a di-trans,poly-cis-dolichyl phosphate + H(+)</text>
        <dbReference type="Rhea" id="RHEA:53396"/>
        <dbReference type="Rhea" id="RHEA-COMP:11060"/>
        <dbReference type="Rhea" id="RHEA-COMP:13547"/>
        <dbReference type="Rhea" id="RHEA-COMP:19498"/>
        <dbReference type="Rhea" id="RHEA-COMP:19501"/>
        <dbReference type="ChEBI" id="CHEBI:15378"/>
        <dbReference type="ChEBI" id="CHEBI:30013"/>
        <dbReference type="ChEBI" id="CHEBI:57683"/>
        <dbReference type="ChEBI" id="CHEBI:58211"/>
        <dbReference type="ChEBI" id="CHEBI:137323"/>
        <dbReference type="EC" id="2.4.1.109"/>
    </reaction>
</comment>
<evidence type="ECO:0000256" key="3">
    <source>
        <dbReference type="ARBA" id="ARBA00007222"/>
    </source>
</evidence>
<feature type="transmembrane region" description="Helical" evidence="14">
    <location>
        <begin position="294"/>
        <end position="315"/>
    </location>
</feature>
<feature type="transmembrane region" description="Helical" evidence="14">
    <location>
        <begin position="149"/>
        <end position="167"/>
    </location>
</feature>
<reference evidence="17 18" key="1">
    <citation type="submission" date="2023-10" db="EMBL/GenBank/DDBJ databases">
        <title>Draft Genome Sequence of Candida saopaulonensis from a very Premature Infant with Sepsis.</title>
        <authorList>
            <person name="Ning Y."/>
            <person name="Dai R."/>
            <person name="Xiao M."/>
            <person name="Xu Y."/>
            <person name="Yan Q."/>
            <person name="Zhang L."/>
        </authorList>
    </citation>
    <scope>NUCLEOTIDE SEQUENCE [LARGE SCALE GENOMIC DNA]</scope>
    <source>
        <strain evidence="17 18">19XY460</strain>
    </source>
</reference>
<keyword evidence="6 14" id="KW-0808">Transferase</keyword>
<evidence type="ECO:0000313" key="17">
    <source>
        <dbReference type="EMBL" id="WPK23343.1"/>
    </source>
</evidence>
<dbReference type="InterPro" id="IPR036300">
    <property type="entry name" value="MIR_dom_sf"/>
</dbReference>
<feature type="transmembrane region" description="Helical" evidence="14">
    <location>
        <begin position="674"/>
        <end position="695"/>
    </location>
</feature>
<keyword evidence="11 14" id="KW-0472">Membrane</keyword>
<dbReference type="GeneID" id="88171650"/>
<keyword evidence="10 14" id="KW-1133">Transmembrane helix</keyword>
<organism evidence="17 18">
    <name type="scientific">Australozyma saopauloensis</name>
    <dbReference type="NCBI Taxonomy" id="291208"/>
    <lineage>
        <taxon>Eukaryota</taxon>
        <taxon>Fungi</taxon>
        <taxon>Dikarya</taxon>
        <taxon>Ascomycota</taxon>
        <taxon>Saccharomycotina</taxon>
        <taxon>Pichiomycetes</taxon>
        <taxon>Metschnikowiaceae</taxon>
        <taxon>Australozyma</taxon>
    </lineage>
</organism>
<dbReference type="SUPFAM" id="SSF82109">
    <property type="entry name" value="MIR domain"/>
    <property type="match status" value="1"/>
</dbReference>
<dbReference type="Proteomes" id="UP001338582">
    <property type="component" value="Chromosome 1"/>
</dbReference>
<dbReference type="Pfam" id="PF02815">
    <property type="entry name" value="MIR"/>
    <property type="match status" value="1"/>
</dbReference>
<dbReference type="CDD" id="cd23284">
    <property type="entry name" value="beta-trefoil_MIR_PMT2-like"/>
    <property type="match status" value="1"/>
</dbReference>
<dbReference type="InterPro" id="IPR027005">
    <property type="entry name" value="PMT-like"/>
</dbReference>
<feature type="transmembrane region" description="Helical" evidence="14">
    <location>
        <begin position="630"/>
        <end position="654"/>
    </location>
</feature>
<comment type="function">
    <text evidence="14">Transfers mannose from Dol-P-mannose to Ser or Thr residues on proteins.</text>
</comment>
<keyword evidence="5 14" id="KW-0328">Glycosyltransferase</keyword>
<evidence type="ECO:0000256" key="13">
    <source>
        <dbReference type="ARBA" id="ARBA00045102"/>
    </source>
</evidence>
<evidence type="ECO:0000256" key="12">
    <source>
        <dbReference type="ARBA" id="ARBA00045085"/>
    </source>
</evidence>
<dbReference type="Pfam" id="PF16192">
    <property type="entry name" value="PMT_4TMC"/>
    <property type="match status" value="1"/>
</dbReference>
<evidence type="ECO:0000256" key="4">
    <source>
        <dbReference type="ARBA" id="ARBA00012839"/>
    </source>
</evidence>
<evidence type="ECO:0000313" key="18">
    <source>
        <dbReference type="Proteomes" id="UP001338582"/>
    </source>
</evidence>
<evidence type="ECO:0000259" key="16">
    <source>
        <dbReference type="PROSITE" id="PS50919"/>
    </source>
</evidence>
<dbReference type="InterPro" id="IPR016093">
    <property type="entry name" value="MIR_motif"/>
</dbReference>
<feature type="region of interest" description="Disordered" evidence="15">
    <location>
        <begin position="1"/>
        <end position="20"/>
    </location>
</feature>
<feature type="transmembrane region" description="Helical" evidence="14">
    <location>
        <begin position="707"/>
        <end position="726"/>
    </location>
</feature>
<comment type="subcellular location">
    <subcellularLocation>
        <location evidence="1 14">Endoplasmic reticulum membrane</location>
        <topology evidence="1 14">Multi-pass membrane protein</topology>
    </subcellularLocation>
</comment>
<evidence type="ECO:0000256" key="1">
    <source>
        <dbReference type="ARBA" id="ARBA00004477"/>
    </source>
</evidence>
<comment type="catalytic activity">
    <reaction evidence="13 14">
        <text>a di-trans,poly-cis-dolichyl beta-D-mannosyl phosphate + L-seryl-[protein] = 3-O-(alpha-D-mannosyl)-L-seryl-[protein] + a di-trans,poly-cis-dolichyl phosphate + H(+)</text>
        <dbReference type="Rhea" id="RHEA:17377"/>
        <dbReference type="Rhea" id="RHEA-COMP:9863"/>
        <dbReference type="Rhea" id="RHEA-COMP:13546"/>
        <dbReference type="Rhea" id="RHEA-COMP:19498"/>
        <dbReference type="Rhea" id="RHEA-COMP:19501"/>
        <dbReference type="ChEBI" id="CHEBI:15378"/>
        <dbReference type="ChEBI" id="CHEBI:29999"/>
        <dbReference type="ChEBI" id="CHEBI:57683"/>
        <dbReference type="ChEBI" id="CHEBI:58211"/>
        <dbReference type="ChEBI" id="CHEBI:137321"/>
        <dbReference type="EC" id="2.4.1.109"/>
    </reaction>
</comment>
<protein>
    <recommendedName>
        <fullName evidence="4 14">Dolichyl-phosphate-mannose--protein mannosyltransferase</fullName>
        <ecNumber evidence="4 14">2.4.1.109</ecNumber>
    </recommendedName>
</protein>
<evidence type="ECO:0000256" key="15">
    <source>
        <dbReference type="SAM" id="MobiDB-lite"/>
    </source>
</evidence>